<protein>
    <submittedName>
        <fullName evidence="1">Uncharacterized protein</fullName>
    </submittedName>
</protein>
<dbReference type="RefSeq" id="YP_009102795.1">
    <property type="nucleotide sequence ID" value="NC_025450.1"/>
</dbReference>
<keyword evidence="2" id="KW-1185">Reference proteome</keyword>
<accession>A0A088FT84</accession>
<evidence type="ECO:0000313" key="1">
    <source>
        <dbReference type="EMBL" id="AIM51275.1"/>
    </source>
</evidence>
<reference evidence="1 2" key="1">
    <citation type="submission" date="2014-10" db="EMBL/GenBank/DDBJ databases">
        <title>Complete Genome of Lelliottia podophage phD2B.</title>
        <authorList>
            <person name="Nowicki G."/>
            <person name="Barylski J."/>
            <person name="Kujawa N."/>
            <person name="Gozdzicka-Jozefiak A."/>
        </authorList>
    </citation>
    <scope>NUCLEOTIDE SEQUENCE [LARGE SCALE GENOMIC DNA]</scope>
</reference>
<dbReference type="GeneID" id="22111978"/>
<organism evidence="1 2">
    <name type="scientific">Lelliottia phage phD2B</name>
    <dbReference type="NCBI Taxonomy" id="1542498"/>
    <lineage>
        <taxon>Viruses</taxon>
        <taxon>Duplodnaviria</taxon>
        <taxon>Heunggongvirae</taxon>
        <taxon>Uroviricota</taxon>
        <taxon>Caudoviricetes</taxon>
        <taxon>Autographivirales</taxon>
        <taxon>Autosignataviridae</taxon>
        <taxon>Molineuxvirinae</taxon>
        <taxon>Tuodvirus</taxon>
        <taxon>Tuodvirus phD2B</taxon>
    </lineage>
</organism>
<dbReference type="Proteomes" id="UP000029353">
    <property type="component" value="Segment"/>
</dbReference>
<dbReference type="KEGG" id="vg:22111978"/>
<sequence>MVGVFKKGGNMIQRLGSALVKHKGLPLDAYVLDMILLDKIVPDTSGGADCAPSINAAILQYSGTGFTLYGNPASTYRIRDTISLSGVTNVGIDWNYAKVLDDVQGNIPTSGQRPKHAFQFYDSEDTWMYNVTYDITDTRTQQVGTQPWPVVYWVGGQYLGDKMTRSVHLEGFRNVVGKALKGLVVGSVGELDGLKVIDFLTRGGNWQFGINFEYGLRPEDAEENGTMDNGRHPYNIYVERFNGEDLFECQGFWRTASCYNVKVFNCTAYNVMNAAHIYGGDRNISRFSQNVLFENVKIKFDKADPRNNKANYSVNVLFVSKDGSTDEDLESWNNLEHSVMFVNCEVQSTMVEHSSAYRIVGNAGKTIIQGGLVEQTFYGLWAEPSGKVSTLSEGALVVRDVNFRKCFQFLRLIGVKGYLIDHATFRHHLVGSTANLPPCVFARNATSGSGAEGAIRDSYFDAFRYTSGGEYIYIQGGELDLTGNTFKMKTSTQTPVLCNTLDVTLTGRGNKGNYATLTPQGLSNARVIGEPCPSKSMSLLTSSEVPFNSSEVWVSGETKTISSIVGGKPGDVVEFRGIAGASNVTFAFGTVTGENRIVPLSVTSEVKTGNGWSKRFRKLAGTQGWWEI</sequence>
<name>A0A088FT84_9CAUD</name>
<dbReference type="EMBL" id="KM370384">
    <property type="protein sequence ID" value="AIM51275.1"/>
    <property type="molecule type" value="Genomic_DNA"/>
</dbReference>
<evidence type="ECO:0000313" key="2">
    <source>
        <dbReference type="Proteomes" id="UP000029353"/>
    </source>
</evidence>
<gene>
    <name evidence="1" type="ORF">phD2B_0049</name>
</gene>
<proteinExistence type="predicted"/>